<reference evidence="2" key="3">
    <citation type="submission" date="2022-06" db="UniProtKB">
        <authorList>
            <consortium name="EnsemblMetazoa"/>
        </authorList>
    </citation>
    <scope>IDENTIFICATION</scope>
</reference>
<evidence type="ECO:0008006" key="4">
    <source>
        <dbReference type="Google" id="ProtNLM"/>
    </source>
</evidence>
<organism evidence="1">
    <name type="scientific">Sarcoptes scabiei</name>
    <name type="common">Itch mite</name>
    <name type="synonym">Acarus scabiei</name>
    <dbReference type="NCBI Taxonomy" id="52283"/>
    <lineage>
        <taxon>Eukaryota</taxon>
        <taxon>Metazoa</taxon>
        <taxon>Ecdysozoa</taxon>
        <taxon>Arthropoda</taxon>
        <taxon>Chelicerata</taxon>
        <taxon>Arachnida</taxon>
        <taxon>Acari</taxon>
        <taxon>Acariformes</taxon>
        <taxon>Sarcoptiformes</taxon>
        <taxon>Astigmata</taxon>
        <taxon>Psoroptidia</taxon>
        <taxon>Sarcoptoidea</taxon>
        <taxon>Sarcoptidae</taxon>
        <taxon>Sarcoptinae</taxon>
        <taxon>Sarcoptes</taxon>
    </lineage>
</organism>
<evidence type="ECO:0000313" key="2">
    <source>
        <dbReference type="EnsemblMetazoa" id="KAF7495113.1"/>
    </source>
</evidence>
<sequence length="248" mass="28765">MERISDAMNKSIGYNQFEVSFASGLMSIAEVSERCQNILLSKSDIVSITELCLDSIAKKPFCKSLYLMKRQQILSERQTDELTRIDSKSLDRIFSAIYTICRFVSRNITTNRGDLDQLKIIVQKNSKLHETIIDSLFEILRNRFLSPQAARIYFNKRVAIGNRFASSKIHLNFEIDVNNRSTLKPFIVIEIRCISSANENVFLFKCEMKKFHQLRFVIARLLNRLQTLNISDLSGLNSRLYETRIIYS</sequence>
<reference evidence="3" key="1">
    <citation type="journal article" date="2020" name="PLoS Negl. Trop. Dis.">
        <title>High-quality nuclear genome for Sarcoptes scabiei-A critical resource for a neglected parasite.</title>
        <authorList>
            <person name="Korhonen P.K."/>
            <person name="Gasser R.B."/>
            <person name="Ma G."/>
            <person name="Wang T."/>
            <person name="Stroehlein A.J."/>
            <person name="Young N.D."/>
            <person name="Ang C.S."/>
            <person name="Fernando D.D."/>
            <person name="Lu H.C."/>
            <person name="Taylor S."/>
            <person name="Reynolds S.L."/>
            <person name="Mofiz E."/>
            <person name="Najaraj S.H."/>
            <person name="Gowda H."/>
            <person name="Madugundu A."/>
            <person name="Renuse S."/>
            <person name="Holt D."/>
            <person name="Pandey A."/>
            <person name="Papenfuss A.T."/>
            <person name="Fischer K."/>
        </authorList>
    </citation>
    <scope>NUCLEOTIDE SEQUENCE [LARGE SCALE GENOMIC DNA]</scope>
</reference>
<dbReference type="AlphaFoldDB" id="A0A834RJJ2"/>
<protein>
    <recommendedName>
        <fullName evidence="4">COMM domain-containing protein 5</fullName>
    </recommendedName>
</protein>
<keyword evidence="3" id="KW-1185">Reference proteome</keyword>
<evidence type="ECO:0000313" key="3">
    <source>
        <dbReference type="Proteomes" id="UP000070412"/>
    </source>
</evidence>
<dbReference type="Proteomes" id="UP000070412">
    <property type="component" value="Unassembled WGS sequence"/>
</dbReference>
<name>A0A834RJJ2_SARSC</name>
<evidence type="ECO:0000313" key="1">
    <source>
        <dbReference type="EMBL" id="KAF7495113.1"/>
    </source>
</evidence>
<accession>A0A834RJJ2</accession>
<dbReference type="EnsemblMetazoa" id="SSS_4963s_mrna">
    <property type="protein sequence ID" value="KAF7495113.1"/>
    <property type="gene ID" value="SSS_4963"/>
</dbReference>
<gene>
    <name evidence="1" type="ORF">SSS_4963</name>
</gene>
<dbReference type="EMBL" id="WVUK01000050">
    <property type="protein sequence ID" value="KAF7495113.1"/>
    <property type="molecule type" value="Genomic_DNA"/>
</dbReference>
<reference evidence="1" key="2">
    <citation type="submission" date="2020-01" db="EMBL/GenBank/DDBJ databases">
        <authorList>
            <person name="Korhonen P.K.K."/>
            <person name="Guangxu M.G."/>
            <person name="Wang T.W."/>
            <person name="Stroehlein A.J.S."/>
            <person name="Young N.D."/>
            <person name="Ang C.-S.A."/>
            <person name="Fernando D.W.F."/>
            <person name="Lu H.L."/>
            <person name="Taylor S.T."/>
            <person name="Ehtesham M.E.M."/>
            <person name="Najaraj S.H.N."/>
            <person name="Harsha G.H.G."/>
            <person name="Madugundu A.M."/>
            <person name="Renuse S.R."/>
            <person name="Holt D.H."/>
            <person name="Pandey A.P."/>
            <person name="Papenfuss A.P."/>
            <person name="Gasser R.B.G."/>
            <person name="Fischer K.F."/>
        </authorList>
    </citation>
    <scope>NUCLEOTIDE SEQUENCE</scope>
    <source>
        <strain evidence="1">SSS_KF_BRIS2020</strain>
    </source>
</reference>
<proteinExistence type="predicted"/>